<dbReference type="GO" id="GO:0005829">
    <property type="term" value="C:cytosol"/>
    <property type="evidence" value="ECO:0007669"/>
    <property type="project" value="TreeGrafter"/>
</dbReference>
<comment type="similarity">
    <text evidence="1 3">Belongs to the gamma-glutamylcyclotransferase family.</text>
</comment>
<dbReference type="EMBL" id="LVHG01000032">
    <property type="protein sequence ID" value="OAK65599.1"/>
    <property type="molecule type" value="Genomic_DNA"/>
</dbReference>
<evidence type="ECO:0000256" key="1">
    <source>
        <dbReference type="ARBA" id="ARBA00008861"/>
    </source>
</evidence>
<dbReference type="PANTHER" id="PTHR12510">
    <property type="entry name" value="TROPONIN C-AKIN-1 PROTEIN"/>
    <property type="match status" value="1"/>
</dbReference>
<dbReference type="SUPFAM" id="SSF110857">
    <property type="entry name" value="Gamma-glutamyl cyclotransferase-like"/>
    <property type="match status" value="1"/>
</dbReference>
<dbReference type="PANTHER" id="PTHR12510:SF4">
    <property type="entry name" value="GAMMA-GLUTAMYLAMINECYCLOTRANSFERASE"/>
    <property type="match status" value="1"/>
</dbReference>
<evidence type="ECO:0000256" key="2">
    <source>
        <dbReference type="PIRSR" id="PIRSR639126-1"/>
    </source>
</evidence>
<gene>
    <name evidence="5" type="ORF">A3K87_11035</name>
</gene>
<dbReference type="InterPro" id="IPR013024">
    <property type="entry name" value="GGCT-like"/>
</dbReference>
<evidence type="ECO:0000313" key="5">
    <source>
        <dbReference type="EMBL" id="OAK65599.1"/>
    </source>
</evidence>
<dbReference type="GO" id="GO:0061929">
    <property type="term" value="F:gamma-glutamylaminecyclotransferase activity"/>
    <property type="evidence" value="ECO:0007669"/>
    <property type="project" value="InterPro"/>
</dbReference>
<name>A0AA91DQP7_VARPD</name>
<dbReference type="Pfam" id="PF06094">
    <property type="entry name" value="GGACT"/>
    <property type="match status" value="1"/>
</dbReference>
<dbReference type="InterPro" id="IPR009288">
    <property type="entry name" value="AIG2-like_dom"/>
</dbReference>
<dbReference type="RefSeq" id="WP_081267056.1">
    <property type="nucleotide sequence ID" value="NZ_LVHG01000032.1"/>
</dbReference>
<reference evidence="5 6" key="1">
    <citation type="submission" date="2016-03" db="EMBL/GenBank/DDBJ databases">
        <title>Genome sequence of Variovorax paradoxus KB5.</title>
        <authorList>
            <person name="Jeong H."/>
            <person name="Hong C.E."/>
            <person name="Jo S.H."/>
            <person name="Park J.M."/>
        </authorList>
    </citation>
    <scope>NUCLEOTIDE SEQUENCE [LARGE SCALE GENOMIC DNA]</scope>
    <source>
        <strain evidence="5 6">KB5</strain>
    </source>
</reference>
<comment type="caution">
    <text evidence="5">The sequence shown here is derived from an EMBL/GenBank/DDBJ whole genome shotgun (WGS) entry which is preliminary data.</text>
</comment>
<proteinExistence type="inferred from homology"/>
<protein>
    <recommendedName>
        <fullName evidence="3">Gamma-glutamylcyclotransferase family protein</fullName>
    </recommendedName>
</protein>
<dbReference type="InterPro" id="IPR036568">
    <property type="entry name" value="GGCT-like_sf"/>
</dbReference>
<feature type="active site" description="Proton acceptor" evidence="2">
    <location>
        <position position="78"/>
    </location>
</feature>
<dbReference type="InterPro" id="IPR039126">
    <property type="entry name" value="GGACT"/>
</dbReference>
<organism evidence="5 6">
    <name type="scientific">Variovorax paradoxus</name>
    <dbReference type="NCBI Taxonomy" id="34073"/>
    <lineage>
        <taxon>Bacteria</taxon>
        <taxon>Pseudomonadati</taxon>
        <taxon>Pseudomonadota</taxon>
        <taxon>Betaproteobacteria</taxon>
        <taxon>Burkholderiales</taxon>
        <taxon>Comamonadaceae</taxon>
        <taxon>Variovorax</taxon>
    </lineage>
</organism>
<dbReference type="CDD" id="cd06661">
    <property type="entry name" value="GGCT_like"/>
    <property type="match status" value="1"/>
</dbReference>
<dbReference type="Gene3D" id="3.10.490.10">
    <property type="entry name" value="Gamma-glutamyl cyclotransferase-like"/>
    <property type="match status" value="1"/>
</dbReference>
<sequence length="154" mass="16840">MTDLVFVFGTLKEGFPNFTTNRGKRVAGEFVTVERYPLYLVGERFSPWLVFSAGEGERVAGQVFEVDQAALDAMDVLERLTEADGYRRVSIAVERVDGESRSALSVQAYVKAPEHFRAADVKAGPLSEYTMAHAGLYRSRSTVGRANGGIELGG</sequence>
<dbReference type="AlphaFoldDB" id="A0AA91DQP7"/>
<evidence type="ECO:0000313" key="6">
    <source>
        <dbReference type="Proteomes" id="UP000077852"/>
    </source>
</evidence>
<dbReference type="Proteomes" id="UP000077852">
    <property type="component" value="Unassembled WGS sequence"/>
</dbReference>
<evidence type="ECO:0000256" key="3">
    <source>
        <dbReference type="RuleBase" id="RU367036"/>
    </source>
</evidence>
<accession>A0AA91DQP7</accession>
<evidence type="ECO:0000259" key="4">
    <source>
        <dbReference type="Pfam" id="PF06094"/>
    </source>
</evidence>
<feature type="domain" description="Gamma-glutamylcyclotransferase AIG2-like" evidence="4">
    <location>
        <begin position="5"/>
        <end position="113"/>
    </location>
</feature>